<sequence>MPELVKVEPALRELQILKISIGSVSMLHLSCIGIYGMGGVGKTTLAKRAHDKLLNESKYMPHVFWVTISQEFSIYKLQNYIFQALKIGISKESDEKKERS</sequence>
<keyword evidence="4" id="KW-1185">Reference proteome</keyword>
<dbReference type="PANTHER" id="PTHR33463">
    <property type="entry name" value="NB-ARC DOMAIN-CONTAINING PROTEIN-RELATED"/>
    <property type="match status" value="1"/>
</dbReference>
<dbReference type="PANTHER" id="PTHR33463:SF187">
    <property type="entry name" value="AND NB-ARC DOMAIN DISEASE RESISTANCE PROTEIN, PUTATIVE-RELATED"/>
    <property type="match status" value="1"/>
</dbReference>
<dbReference type="InterPro" id="IPR050905">
    <property type="entry name" value="Plant_NBS-LRR"/>
</dbReference>
<dbReference type="AlphaFoldDB" id="A0ABD1V142"/>
<evidence type="ECO:0000313" key="3">
    <source>
        <dbReference type="EMBL" id="KAL2531045.1"/>
    </source>
</evidence>
<evidence type="ECO:0000259" key="2">
    <source>
        <dbReference type="Pfam" id="PF00931"/>
    </source>
</evidence>
<evidence type="ECO:0000256" key="1">
    <source>
        <dbReference type="ARBA" id="ARBA00022821"/>
    </source>
</evidence>
<dbReference type="EMBL" id="JBFOLJ010000006">
    <property type="protein sequence ID" value="KAL2531045.1"/>
    <property type="molecule type" value="Genomic_DNA"/>
</dbReference>
<protein>
    <submittedName>
        <fullName evidence="3">NB-ARC domain-containing protein</fullName>
    </submittedName>
</protein>
<dbReference type="InterPro" id="IPR027417">
    <property type="entry name" value="P-loop_NTPase"/>
</dbReference>
<dbReference type="Proteomes" id="UP001604277">
    <property type="component" value="Unassembled WGS sequence"/>
</dbReference>
<reference evidence="4" key="1">
    <citation type="submission" date="2024-07" db="EMBL/GenBank/DDBJ databases">
        <title>Two chromosome-level genome assemblies of Korean endemic species Abeliophyllum distichum and Forsythia ovata (Oleaceae).</title>
        <authorList>
            <person name="Jang H."/>
        </authorList>
    </citation>
    <scope>NUCLEOTIDE SEQUENCE [LARGE SCALE GENOMIC DNA]</scope>
</reference>
<comment type="caution">
    <text evidence="3">The sequence shown here is derived from an EMBL/GenBank/DDBJ whole genome shotgun (WGS) entry which is preliminary data.</text>
</comment>
<dbReference type="Pfam" id="PF00931">
    <property type="entry name" value="NB-ARC"/>
    <property type="match status" value="1"/>
</dbReference>
<evidence type="ECO:0000313" key="4">
    <source>
        <dbReference type="Proteomes" id="UP001604277"/>
    </source>
</evidence>
<keyword evidence="1" id="KW-0611">Plant defense</keyword>
<gene>
    <name evidence="3" type="ORF">Fot_23646</name>
</gene>
<dbReference type="InterPro" id="IPR002182">
    <property type="entry name" value="NB-ARC"/>
</dbReference>
<name>A0ABD1V142_9LAMI</name>
<dbReference type="Gene3D" id="3.40.50.300">
    <property type="entry name" value="P-loop containing nucleotide triphosphate hydrolases"/>
    <property type="match status" value="1"/>
</dbReference>
<organism evidence="3 4">
    <name type="scientific">Forsythia ovata</name>
    <dbReference type="NCBI Taxonomy" id="205694"/>
    <lineage>
        <taxon>Eukaryota</taxon>
        <taxon>Viridiplantae</taxon>
        <taxon>Streptophyta</taxon>
        <taxon>Embryophyta</taxon>
        <taxon>Tracheophyta</taxon>
        <taxon>Spermatophyta</taxon>
        <taxon>Magnoliopsida</taxon>
        <taxon>eudicotyledons</taxon>
        <taxon>Gunneridae</taxon>
        <taxon>Pentapetalae</taxon>
        <taxon>asterids</taxon>
        <taxon>lamiids</taxon>
        <taxon>Lamiales</taxon>
        <taxon>Oleaceae</taxon>
        <taxon>Forsythieae</taxon>
        <taxon>Forsythia</taxon>
    </lineage>
</organism>
<feature type="domain" description="NB-ARC" evidence="2">
    <location>
        <begin position="29"/>
        <end position="88"/>
    </location>
</feature>
<proteinExistence type="predicted"/>
<dbReference type="SUPFAM" id="SSF52540">
    <property type="entry name" value="P-loop containing nucleoside triphosphate hydrolases"/>
    <property type="match status" value="1"/>
</dbReference>
<accession>A0ABD1V142</accession>